<dbReference type="AlphaFoldDB" id="A0A803P2I1"/>
<feature type="region of interest" description="Disordered" evidence="1">
    <location>
        <begin position="70"/>
        <end position="99"/>
    </location>
</feature>
<accession>A0A803P2I1</accession>
<evidence type="ECO:0000256" key="1">
    <source>
        <dbReference type="SAM" id="MobiDB-lite"/>
    </source>
</evidence>
<dbReference type="Proteomes" id="UP000596661">
    <property type="component" value="Chromosome 2"/>
</dbReference>
<evidence type="ECO:0000313" key="3">
    <source>
        <dbReference type="Proteomes" id="UP000596661"/>
    </source>
</evidence>
<keyword evidence="3" id="KW-1185">Reference proteome</keyword>
<name>A0A803P2I1_CANSA</name>
<evidence type="ECO:0000313" key="2">
    <source>
        <dbReference type="EnsemblPlants" id="cds.evm.model.02.764"/>
    </source>
</evidence>
<dbReference type="EMBL" id="UZAU01000132">
    <property type="status" value="NOT_ANNOTATED_CDS"/>
    <property type="molecule type" value="Genomic_DNA"/>
</dbReference>
<organism evidence="2 3">
    <name type="scientific">Cannabis sativa</name>
    <name type="common">Hemp</name>
    <name type="synonym">Marijuana</name>
    <dbReference type="NCBI Taxonomy" id="3483"/>
    <lineage>
        <taxon>Eukaryota</taxon>
        <taxon>Viridiplantae</taxon>
        <taxon>Streptophyta</taxon>
        <taxon>Embryophyta</taxon>
        <taxon>Tracheophyta</taxon>
        <taxon>Spermatophyta</taxon>
        <taxon>Magnoliopsida</taxon>
        <taxon>eudicotyledons</taxon>
        <taxon>Gunneridae</taxon>
        <taxon>Pentapetalae</taxon>
        <taxon>rosids</taxon>
        <taxon>fabids</taxon>
        <taxon>Rosales</taxon>
        <taxon>Cannabaceae</taxon>
        <taxon>Cannabis</taxon>
    </lineage>
</organism>
<reference evidence="2" key="1">
    <citation type="submission" date="2018-11" db="EMBL/GenBank/DDBJ databases">
        <authorList>
            <person name="Grassa J C."/>
        </authorList>
    </citation>
    <scope>NUCLEOTIDE SEQUENCE [LARGE SCALE GENOMIC DNA]</scope>
</reference>
<dbReference type="EnsemblPlants" id="evm.model.02.764">
    <property type="protein sequence ID" value="cds.evm.model.02.764"/>
    <property type="gene ID" value="evm.TU.02.764"/>
</dbReference>
<proteinExistence type="predicted"/>
<protein>
    <submittedName>
        <fullName evidence="2">Uncharacterized protein</fullName>
    </submittedName>
</protein>
<reference evidence="2" key="2">
    <citation type="submission" date="2021-03" db="UniProtKB">
        <authorList>
            <consortium name="EnsemblPlants"/>
        </authorList>
    </citation>
    <scope>IDENTIFICATION</scope>
</reference>
<dbReference type="Gramene" id="evm.model.02.764">
    <property type="protein sequence ID" value="cds.evm.model.02.764"/>
    <property type="gene ID" value="evm.TU.02.764"/>
</dbReference>
<feature type="compositionally biased region" description="Low complexity" evidence="1">
    <location>
        <begin position="73"/>
        <end position="87"/>
    </location>
</feature>
<sequence>MHKGDYLAYMSTIYTKLEMDQIICTLWRIWTERNRVVHGHIVQPVKMLASFATNYLQNYISAQTKFRLAATRPPQQQYTSSSAQQQPHRSTEPIPWQPPSMNAIKLNVDAALESVARDSLRQVVAALSKPIIKNFASRENRGQNFIS</sequence>